<reference evidence="6" key="1">
    <citation type="journal article" date="2023" name="Mol. Ecol. Resour.">
        <title>Chromosome-level genome assembly of a triploid poplar Populus alba 'Berolinensis'.</title>
        <authorList>
            <person name="Chen S."/>
            <person name="Yu Y."/>
            <person name="Wang X."/>
            <person name="Wang S."/>
            <person name="Zhang T."/>
            <person name="Zhou Y."/>
            <person name="He R."/>
            <person name="Meng N."/>
            <person name="Wang Y."/>
            <person name="Liu W."/>
            <person name="Liu Z."/>
            <person name="Liu J."/>
            <person name="Guo Q."/>
            <person name="Huang H."/>
            <person name="Sederoff R.R."/>
            <person name="Wang G."/>
            <person name="Qu G."/>
            <person name="Chen S."/>
        </authorList>
    </citation>
    <scope>NUCLEOTIDE SEQUENCE</scope>
    <source>
        <strain evidence="6">SC-2020</strain>
    </source>
</reference>
<evidence type="ECO:0000313" key="7">
    <source>
        <dbReference type="Proteomes" id="UP001164929"/>
    </source>
</evidence>
<comment type="function">
    <text evidence="4">Dirigent proteins impart stereoselectivity on the phenoxy radical-coupling reaction, yielding optically active lignans from two molecules of coniferyl alcohol in the biosynthesis of lignans, flavonolignans, and alkaloids and thus plays a central role in plant secondary metabolism.</text>
</comment>
<comment type="caution">
    <text evidence="6">The sequence shown here is derived from an EMBL/GenBank/DDBJ whole genome shotgun (WGS) entry which is preliminary data.</text>
</comment>
<keyword evidence="5" id="KW-0732">Signal</keyword>
<evidence type="ECO:0000256" key="3">
    <source>
        <dbReference type="ARBA" id="ARBA00022525"/>
    </source>
</evidence>
<proteinExistence type="inferred from homology"/>
<evidence type="ECO:0000256" key="5">
    <source>
        <dbReference type="SAM" id="SignalP"/>
    </source>
</evidence>
<dbReference type="EMBL" id="JAQIZT010000003">
    <property type="protein sequence ID" value="KAJ7005260.1"/>
    <property type="molecule type" value="Genomic_DNA"/>
</dbReference>
<protein>
    <recommendedName>
        <fullName evidence="4">Dirigent protein</fullName>
    </recommendedName>
</protein>
<comment type="similarity">
    <text evidence="1 4">Belongs to the plant dirigent protein family.</text>
</comment>
<evidence type="ECO:0000313" key="6">
    <source>
        <dbReference type="EMBL" id="KAJ7005260.1"/>
    </source>
</evidence>
<dbReference type="Proteomes" id="UP001164929">
    <property type="component" value="Chromosome 3"/>
</dbReference>
<evidence type="ECO:0000256" key="1">
    <source>
        <dbReference type="ARBA" id="ARBA00010746"/>
    </source>
</evidence>
<comment type="subunit">
    <text evidence="2 4">Homodimer.</text>
</comment>
<evidence type="ECO:0000256" key="2">
    <source>
        <dbReference type="ARBA" id="ARBA00011738"/>
    </source>
</evidence>
<feature type="chain" id="PRO_5042145266" description="Dirigent protein" evidence="5">
    <location>
        <begin position="38"/>
        <end position="213"/>
    </location>
</feature>
<dbReference type="GO" id="GO:0009699">
    <property type="term" value="P:phenylpropanoid biosynthetic process"/>
    <property type="evidence" value="ECO:0007669"/>
    <property type="project" value="UniProtKB-ARBA"/>
</dbReference>
<dbReference type="InterPro" id="IPR004265">
    <property type="entry name" value="Dirigent"/>
</dbReference>
<dbReference type="PANTHER" id="PTHR21495">
    <property type="entry name" value="NUCLEOPORIN-RELATED"/>
    <property type="match status" value="1"/>
</dbReference>
<dbReference type="GO" id="GO:0048046">
    <property type="term" value="C:apoplast"/>
    <property type="evidence" value="ECO:0007669"/>
    <property type="project" value="UniProtKB-SubCell"/>
</dbReference>
<sequence>MYTIDHSHTIMSTKARVFSTIALQSILLTLLSSFVTGENQDFVRTLDRNLHGFKKEKLTHFRVYWHDIYSAPNPTAMPIVRPPSNTSATLFGSISMIDDPLTEKPELSSKLIGRAQGFYGSAGQEETALLMAMNFVFLQGKYNGSTISILGRNHVFSKVREMPVIGGSGLFRFARGYAQASTHSFDLKSGDAVVEYNFLDLDCLYFISYLSYG</sequence>
<dbReference type="Gene3D" id="2.40.480.10">
    <property type="entry name" value="Allene oxide cyclase-like"/>
    <property type="match status" value="1"/>
</dbReference>
<comment type="subcellular location">
    <subcellularLocation>
        <location evidence="4">Secreted</location>
        <location evidence="4">Extracellular space</location>
        <location evidence="4">Apoplast</location>
    </subcellularLocation>
</comment>
<gene>
    <name evidence="6" type="ORF">NC653_009916</name>
</gene>
<dbReference type="AlphaFoldDB" id="A0AAD6RBD9"/>
<dbReference type="Pfam" id="PF03018">
    <property type="entry name" value="Dirigent"/>
    <property type="match status" value="1"/>
</dbReference>
<keyword evidence="4" id="KW-0052">Apoplast</keyword>
<evidence type="ECO:0000256" key="4">
    <source>
        <dbReference type="RuleBase" id="RU363099"/>
    </source>
</evidence>
<organism evidence="6 7">
    <name type="scientific">Populus alba x Populus x berolinensis</name>
    <dbReference type="NCBI Taxonomy" id="444605"/>
    <lineage>
        <taxon>Eukaryota</taxon>
        <taxon>Viridiplantae</taxon>
        <taxon>Streptophyta</taxon>
        <taxon>Embryophyta</taxon>
        <taxon>Tracheophyta</taxon>
        <taxon>Spermatophyta</taxon>
        <taxon>Magnoliopsida</taxon>
        <taxon>eudicotyledons</taxon>
        <taxon>Gunneridae</taxon>
        <taxon>Pentapetalae</taxon>
        <taxon>rosids</taxon>
        <taxon>fabids</taxon>
        <taxon>Malpighiales</taxon>
        <taxon>Salicaceae</taxon>
        <taxon>Saliceae</taxon>
        <taxon>Populus</taxon>
    </lineage>
</organism>
<dbReference type="InterPro" id="IPR044859">
    <property type="entry name" value="Allene_oxi_cyc_Dirigent"/>
</dbReference>
<feature type="signal peptide" evidence="5">
    <location>
        <begin position="1"/>
        <end position="37"/>
    </location>
</feature>
<accession>A0AAD6RBD9</accession>
<keyword evidence="7" id="KW-1185">Reference proteome</keyword>
<name>A0AAD6RBD9_9ROSI</name>
<keyword evidence="3 4" id="KW-0964">Secreted</keyword>